<sequence length="214" mass="25466">LPATTRHVRQFFSNKKNILQCKEQLHKLALTPEHKQAILKFAEKHMSWTSVWDKVIFSDEKKFNLDGLDGFQYYWHDLRTEQQVRISRNFCGGSVMNWAAFCVKVKSRIAWLNTRMNSNMYIEIIETQLIRIKRYRCLPWRASSPDLNPVQNLWEIFARDVYRNGRQCEAVCEMKRAIREEWAKISMQELKPLTKTMPKILFEVTRKNGGSSKY</sequence>
<feature type="non-terminal residue" evidence="1">
    <location>
        <position position="1"/>
    </location>
</feature>
<dbReference type="EMBL" id="JAJSOF020000005">
    <property type="protein sequence ID" value="KAJ4447380.1"/>
    <property type="molecule type" value="Genomic_DNA"/>
</dbReference>
<accession>A0ABQ8TNP9</accession>
<evidence type="ECO:0000313" key="2">
    <source>
        <dbReference type="Proteomes" id="UP001148838"/>
    </source>
</evidence>
<name>A0ABQ8TNP9_PERAM</name>
<reference evidence="1 2" key="1">
    <citation type="journal article" date="2022" name="Allergy">
        <title>Genome assembly and annotation of Periplaneta americana reveal a comprehensive cockroach allergen profile.</title>
        <authorList>
            <person name="Wang L."/>
            <person name="Xiong Q."/>
            <person name="Saelim N."/>
            <person name="Wang L."/>
            <person name="Nong W."/>
            <person name="Wan A.T."/>
            <person name="Shi M."/>
            <person name="Liu X."/>
            <person name="Cao Q."/>
            <person name="Hui J.H.L."/>
            <person name="Sookrung N."/>
            <person name="Leung T.F."/>
            <person name="Tungtrongchitr A."/>
            <person name="Tsui S.K.W."/>
        </authorList>
    </citation>
    <scope>NUCLEOTIDE SEQUENCE [LARGE SCALE GENOMIC DNA]</scope>
    <source>
        <strain evidence="1">PWHHKU_190912</strain>
    </source>
</reference>
<dbReference type="Proteomes" id="UP001148838">
    <property type="component" value="Unassembled WGS sequence"/>
</dbReference>
<proteinExistence type="predicted"/>
<protein>
    <submittedName>
        <fullName evidence="1">Uncharacterized protein</fullName>
    </submittedName>
</protein>
<organism evidence="1 2">
    <name type="scientific">Periplaneta americana</name>
    <name type="common">American cockroach</name>
    <name type="synonym">Blatta americana</name>
    <dbReference type="NCBI Taxonomy" id="6978"/>
    <lineage>
        <taxon>Eukaryota</taxon>
        <taxon>Metazoa</taxon>
        <taxon>Ecdysozoa</taxon>
        <taxon>Arthropoda</taxon>
        <taxon>Hexapoda</taxon>
        <taxon>Insecta</taxon>
        <taxon>Pterygota</taxon>
        <taxon>Neoptera</taxon>
        <taxon>Polyneoptera</taxon>
        <taxon>Dictyoptera</taxon>
        <taxon>Blattodea</taxon>
        <taxon>Blattoidea</taxon>
        <taxon>Blattidae</taxon>
        <taxon>Blattinae</taxon>
        <taxon>Periplaneta</taxon>
    </lineage>
</organism>
<comment type="caution">
    <text evidence="1">The sequence shown here is derived from an EMBL/GenBank/DDBJ whole genome shotgun (WGS) entry which is preliminary data.</text>
</comment>
<gene>
    <name evidence="1" type="ORF">ANN_09386</name>
</gene>
<dbReference type="InterPro" id="IPR036397">
    <property type="entry name" value="RNaseH_sf"/>
</dbReference>
<evidence type="ECO:0000313" key="1">
    <source>
        <dbReference type="EMBL" id="KAJ4447380.1"/>
    </source>
</evidence>
<keyword evidence="2" id="KW-1185">Reference proteome</keyword>
<dbReference type="Gene3D" id="3.30.420.10">
    <property type="entry name" value="Ribonuclease H-like superfamily/Ribonuclease H"/>
    <property type="match status" value="2"/>
</dbReference>